<comment type="caution">
    <text evidence="13">The sequence shown here is derived from an EMBL/GenBank/DDBJ whole genome shotgun (WGS) entry which is preliminary data.</text>
</comment>
<dbReference type="PRINTS" id="PR00318">
    <property type="entry name" value="GPROTEINA"/>
</dbReference>
<evidence type="ECO:0000313" key="13">
    <source>
        <dbReference type="EMBL" id="CAF1061828.1"/>
    </source>
</evidence>
<keyword evidence="5 11" id="KW-0460">Magnesium</keyword>
<dbReference type="PRINTS" id="PR00442">
    <property type="entry name" value="GPROTEINAQ"/>
</dbReference>
<evidence type="ECO:0000256" key="4">
    <source>
        <dbReference type="ARBA" id="ARBA00022741"/>
    </source>
</evidence>
<dbReference type="AlphaFoldDB" id="A0A814L8Z3"/>
<keyword evidence="6 10" id="KW-0342">GTP-binding</keyword>
<evidence type="ECO:0000256" key="8">
    <source>
        <dbReference type="ARBA" id="ARBA00023224"/>
    </source>
</evidence>
<dbReference type="EMBL" id="CAJNOR010001037">
    <property type="protein sequence ID" value="CAF1061828.1"/>
    <property type="molecule type" value="Genomic_DNA"/>
</dbReference>
<feature type="binding site" evidence="11">
    <location>
        <position position="34"/>
    </location>
    <ligand>
        <name>Mg(2+)</name>
        <dbReference type="ChEBI" id="CHEBI:18420"/>
    </ligand>
</feature>
<keyword evidence="4 10" id="KW-0547">Nucleotide-binding</keyword>
<evidence type="ECO:0000256" key="9">
    <source>
        <dbReference type="ARBA" id="ARBA00023288"/>
    </source>
</evidence>
<feature type="binding site" evidence="10">
    <location>
        <begin position="161"/>
        <end position="167"/>
    </location>
    <ligand>
        <name>GTP</name>
        <dbReference type="ChEBI" id="CHEBI:37565"/>
    </ligand>
</feature>
<comment type="function">
    <text evidence="12">Guanine nucleotide-binding proteins (G proteins) are involved as modulators or transducers in various transmembrane signaling systems.</text>
</comment>
<proteinExistence type="inferred from homology"/>
<dbReference type="GO" id="GO:0007188">
    <property type="term" value="P:adenylate cyclase-modulating G protein-coupled receptor signaling pathway"/>
    <property type="evidence" value="ECO:0007669"/>
    <property type="project" value="TreeGrafter"/>
</dbReference>
<dbReference type="InterPro" id="IPR000654">
    <property type="entry name" value="Gprotein_alpha_Q"/>
</dbReference>
<dbReference type="FunFam" id="3.40.50.300:FF:000692">
    <property type="entry name" value="Guanine nucleotide-binding protein subunit alpha"/>
    <property type="match status" value="1"/>
</dbReference>
<feature type="binding site" evidence="11">
    <location>
        <position position="167"/>
    </location>
    <ligand>
        <name>Mg(2+)</name>
        <dbReference type="ChEBI" id="CHEBI:18420"/>
    </ligand>
</feature>
<evidence type="ECO:0000256" key="12">
    <source>
        <dbReference type="RuleBase" id="RU369122"/>
    </source>
</evidence>
<dbReference type="SUPFAM" id="SSF52540">
    <property type="entry name" value="P-loop containing nucleoside triphosphate hydrolases"/>
    <property type="match status" value="1"/>
</dbReference>
<dbReference type="OrthoDB" id="5817230at2759"/>
<evidence type="ECO:0000256" key="3">
    <source>
        <dbReference type="ARBA" id="ARBA00022723"/>
    </source>
</evidence>
<dbReference type="InterPro" id="IPR001019">
    <property type="entry name" value="Gprotein_alpha_su"/>
</dbReference>
<sequence length="333" mass="38785">MMCCASFKARSQRKKHQRQEEKLLVLGIEGSGKSTLTKQMLMFLDKDYLEKNKHSFVKVVYENIFMAVQSMIRAMDTLKISYRNKINEKNAALLQSIDYQTMTSLQPKYVEAMKNLWSDYGIKECYQRRNEYEVIDSVKYFLDDIDRISSPDYLVNKQDVLHIREATNGIVEYPIDLDGVPIRIIDTSGQRSEYRKWIHHFENVTAIIFLLALNQYDNEDAMEESKTLFCSAMTSPWSKNSPVILMLNKKDLFEEKIMHSHLVDHFPEFDGPKRDAQAAREFLLRTFVDLNTNSDRYIYSHFSCATDIGDAQFVVYIVKVAILQANLKNVSIS</sequence>
<reference evidence="13" key="1">
    <citation type="submission" date="2021-02" db="EMBL/GenBank/DDBJ databases">
        <authorList>
            <person name="Nowell W R."/>
        </authorList>
    </citation>
    <scope>NUCLEOTIDE SEQUENCE</scope>
</reference>
<dbReference type="GO" id="GO:0001664">
    <property type="term" value="F:G protein-coupled receptor binding"/>
    <property type="evidence" value="ECO:0007669"/>
    <property type="project" value="UniProtKB-UniRule"/>
</dbReference>
<keyword evidence="3 11" id="KW-0479">Metal-binding</keyword>
<evidence type="ECO:0000256" key="7">
    <source>
        <dbReference type="ARBA" id="ARBA00023139"/>
    </source>
</evidence>
<dbReference type="CDD" id="cd00066">
    <property type="entry name" value="G-alpha"/>
    <property type="match status" value="1"/>
</dbReference>
<dbReference type="Gene3D" id="1.10.400.10">
    <property type="entry name" value="GI Alpha 1, domain 2-like"/>
    <property type="match status" value="1"/>
</dbReference>
<dbReference type="InterPro" id="IPR027417">
    <property type="entry name" value="P-loop_NTPase"/>
</dbReference>
<dbReference type="Gene3D" id="3.40.50.300">
    <property type="entry name" value="P-loop containing nucleotide triphosphate hydrolases"/>
    <property type="match status" value="1"/>
</dbReference>
<dbReference type="PROSITE" id="PS51882">
    <property type="entry name" value="G_ALPHA"/>
    <property type="match status" value="1"/>
</dbReference>
<keyword evidence="9" id="KW-0449">Lipoprotein</keyword>
<dbReference type="Pfam" id="PF00503">
    <property type="entry name" value="G-alpha"/>
    <property type="match status" value="1"/>
</dbReference>
<evidence type="ECO:0000256" key="10">
    <source>
        <dbReference type="PIRSR" id="PIRSR601019-1"/>
    </source>
</evidence>
<dbReference type="GO" id="GO:0005834">
    <property type="term" value="C:heterotrimeric G-protein complex"/>
    <property type="evidence" value="ECO:0007669"/>
    <property type="project" value="UniProtKB-UniRule"/>
</dbReference>
<dbReference type="GO" id="GO:0031683">
    <property type="term" value="F:G-protein beta/gamma-subunit complex binding"/>
    <property type="evidence" value="ECO:0007669"/>
    <property type="project" value="UniProtKB-UniRule"/>
</dbReference>
<dbReference type="GO" id="GO:0005525">
    <property type="term" value="F:GTP binding"/>
    <property type="evidence" value="ECO:0007669"/>
    <property type="project" value="UniProtKB-UniRule"/>
</dbReference>
<accession>A0A814L8Z3</accession>
<evidence type="ECO:0000256" key="5">
    <source>
        <dbReference type="ARBA" id="ARBA00022842"/>
    </source>
</evidence>
<dbReference type="PANTHER" id="PTHR10218:SF329">
    <property type="entry name" value="GUANINE NUCLEOTIDE-BINDING PROTEIN G(Q) SUBUNIT ALPHA"/>
    <property type="match status" value="1"/>
</dbReference>
<name>A0A814L8Z3_ADIRI</name>
<keyword evidence="8 12" id="KW-0807">Transducer</keyword>
<evidence type="ECO:0000313" key="14">
    <source>
        <dbReference type="EMBL" id="CAF1237803.1"/>
    </source>
</evidence>
<feature type="binding site" evidence="10">
    <location>
        <begin position="186"/>
        <end position="190"/>
    </location>
    <ligand>
        <name>GTP</name>
        <dbReference type="ChEBI" id="CHEBI:37565"/>
    </ligand>
</feature>
<protein>
    <recommendedName>
        <fullName evidence="12">Guanine nucleotide-binding protein subunit alpha</fullName>
    </recommendedName>
</protein>
<keyword evidence="7" id="KW-0564">Palmitate</keyword>
<dbReference type="Proteomes" id="UP000663852">
    <property type="component" value="Unassembled WGS sequence"/>
</dbReference>
<dbReference type="SUPFAM" id="SSF47895">
    <property type="entry name" value="Transducin (alpha subunit), insertion domain"/>
    <property type="match status" value="1"/>
</dbReference>
<dbReference type="GO" id="GO:0046872">
    <property type="term" value="F:metal ion binding"/>
    <property type="evidence" value="ECO:0007669"/>
    <property type="project" value="UniProtKB-UniRule"/>
</dbReference>
<feature type="binding site" evidence="10">
    <location>
        <begin position="248"/>
        <end position="251"/>
    </location>
    <ligand>
        <name>GTP</name>
        <dbReference type="ChEBI" id="CHEBI:37565"/>
    </ligand>
</feature>
<dbReference type="GO" id="GO:0005737">
    <property type="term" value="C:cytoplasm"/>
    <property type="evidence" value="ECO:0007669"/>
    <property type="project" value="TreeGrafter"/>
</dbReference>
<dbReference type="InterPro" id="IPR011025">
    <property type="entry name" value="GproteinA_insert"/>
</dbReference>
<evidence type="ECO:0000256" key="2">
    <source>
        <dbReference type="ARBA" id="ARBA00011356"/>
    </source>
</evidence>
<dbReference type="EMBL" id="CAJNOJ010000171">
    <property type="protein sequence ID" value="CAF1237803.1"/>
    <property type="molecule type" value="Genomic_DNA"/>
</dbReference>
<evidence type="ECO:0000256" key="11">
    <source>
        <dbReference type="PIRSR" id="PIRSR601019-2"/>
    </source>
</evidence>
<dbReference type="Proteomes" id="UP000663828">
    <property type="component" value="Unassembled WGS sequence"/>
</dbReference>
<comment type="subunit">
    <text evidence="2 12">G proteins are composed of 3 units; alpha, beta and gamma. The alpha chain contains the guanine nucleotide binding site.</text>
</comment>
<gene>
    <name evidence="14" type="ORF">EDS130_LOCUS27287</name>
    <name evidence="13" type="ORF">XAT740_LOCUS16327</name>
</gene>
<feature type="binding site" evidence="10">
    <location>
        <position position="305"/>
    </location>
    <ligand>
        <name>GTP</name>
        <dbReference type="ChEBI" id="CHEBI:37565"/>
    </ligand>
</feature>
<dbReference type="FunFam" id="1.10.400.10:FF:000002">
    <property type="entry name" value="guanine nucleotide-binding protein G(Q) subunit alpha"/>
    <property type="match status" value="1"/>
</dbReference>
<organism evidence="13 15">
    <name type="scientific">Adineta ricciae</name>
    <name type="common">Rotifer</name>
    <dbReference type="NCBI Taxonomy" id="249248"/>
    <lineage>
        <taxon>Eukaryota</taxon>
        <taxon>Metazoa</taxon>
        <taxon>Spiralia</taxon>
        <taxon>Gnathifera</taxon>
        <taxon>Rotifera</taxon>
        <taxon>Eurotatoria</taxon>
        <taxon>Bdelloidea</taxon>
        <taxon>Adinetida</taxon>
        <taxon>Adinetidae</taxon>
        <taxon>Adineta</taxon>
    </lineage>
</organism>
<dbReference type="SMART" id="SM00275">
    <property type="entry name" value="G_alpha"/>
    <property type="match status" value="1"/>
</dbReference>
<dbReference type="PANTHER" id="PTHR10218">
    <property type="entry name" value="GTP-BINDING PROTEIN ALPHA SUBUNIT"/>
    <property type="match status" value="1"/>
</dbReference>
<dbReference type="GO" id="GO:0003924">
    <property type="term" value="F:GTPase activity"/>
    <property type="evidence" value="ECO:0007669"/>
    <property type="project" value="UniProtKB-UniRule"/>
</dbReference>
<comment type="similarity">
    <text evidence="1 12">Belongs to the G-alpha family. G(q) subfamily.</text>
</comment>
<evidence type="ECO:0000256" key="6">
    <source>
        <dbReference type="ARBA" id="ARBA00023134"/>
    </source>
</evidence>
<evidence type="ECO:0000313" key="15">
    <source>
        <dbReference type="Proteomes" id="UP000663828"/>
    </source>
</evidence>
<evidence type="ECO:0000256" key="1">
    <source>
        <dbReference type="ARBA" id="ARBA00007976"/>
    </source>
</evidence>
<keyword evidence="15" id="KW-1185">Reference proteome</keyword>
<feature type="binding site" evidence="10">
    <location>
        <begin position="136"/>
        <end position="137"/>
    </location>
    <ligand>
        <name>GTP</name>
        <dbReference type="ChEBI" id="CHEBI:37565"/>
    </ligand>
</feature>